<dbReference type="PANTHER" id="PTHR46411">
    <property type="entry name" value="FAMILY ATPASE, PUTATIVE-RELATED"/>
    <property type="match status" value="1"/>
</dbReference>
<reference evidence="3" key="1">
    <citation type="journal article" date="2020" name="Stud. Mycol.">
        <title>101 Dothideomycetes genomes: a test case for predicting lifestyles and emergence of pathogens.</title>
        <authorList>
            <person name="Haridas S."/>
            <person name="Albert R."/>
            <person name="Binder M."/>
            <person name="Bloem J."/>
            <person name="Labutti K."/>
            <person name="Salamov A."/>
            <person name="Andreopoulos B."/>
            <person name="Baker S."/>
            <person name="Barry K."/>
            <person name="Bills G."/>
            <person name="Bluhm B."/>
            <person name="Cannon C."/>
            <person name="Castanera R."/>
            <person name="Culley D."/>
            <person name="Daum C."/>
            <person name="Ezra D."/>
            <person name="Gonzalez J."/>
            <person name="Henrissat B."/>
            <person name="Kuo A."/>
            <person name="Liang C."/>
            <person name="Lipzen A."/>
            <person name="Lutzoni F."/>
            <person name="Magnuson J."/>
            <person name="Mondo S."/>
            <person name="Nolan M."/>
            <person name="Ohm R."/>
            <person name="Pangilinan J."/>
            <person name="Park H.-J."/>
            <person name="Ramirez L."/>
            <person name="Alfaro M."/>
            <person name="Sun H."/>
            <person name="Tritt A."/>
            <person name="Yoshinaga Y."/>
            <person name="Zwiers L.-H."/>
            <person name="Turgeon B."/>
            <person name="Goodwin S."/>
            <person name="Spatafora J."/>
            <person name="Crous P."/>
            <person name="Grigoriev I."/>
        </authorList>
    </citation>
    <scope>NUCLEOTIDE SEQUENCE</scope>
    <source>
        <strain evidence="3">CBS 122367</strain>
    </source>
</reference>
<feature type="compositionally biased region" description="Polar residues" evidence="1">
    <location>
        <begin position="10"/>
        <end position="24"/>
    </location>
</feature>
<feature type="domain" description="DUF7025" evidence="2">
    <location>
        <begin position="424"/>
        <end position="571"/>
    </location>
</feature>
<name>A0A6G1IKT2_9PLEO</name>
<evidence type="ECO:0000259" key="2">
    <source>
        <dbReference type="Pfam" id="PF22942"/>
    </source>
</evidence>
<feature type="compositionally biased region" description="Basic and acidic residues" evidence="1">
    <location>
        <begin position="66"/>
        <end position="76"/>
    </location>
</feature>
<dbReference type="OrthoDB" id="10042665at2759"/>
<evidence type="ECO:0000256" key="1">
    <source>
        <dbReference type="SAM" id="MobiDB-lite"/>
    </source>
</evidence>
<sequence length="750" mass="84202">MLRPFKLDSMENTEVPTAAQSNASGLVPPIEPETKPSSDISELTGSTAVDGDINKVEDFVASDEAQNVKEKPKADDETGLESLEPKGEPDPKREHDRNEMKNPEEGIEDDASDSDVNEEMNKPTADYVLKVAGRLTAKNLYDIYCKKLEIEEKKQTTPGTKVNKAPRFLRGFADYVRTLEDRIAKLEISVEEKAGKENDEKKEEKAVAAAPTGDPSMRIAFYKCKAGQPIDFIDLINEDSWKEKGTFTSEVDQKHFLRVLYEGNGTQSKGSEDEVPEPGIDILALQLHSAPVATFLEKLAQHQVHNNNLVRLIKPFRLLLQNVDAIKDHLKRLRELHSASTVQSLVTNSDSVEETKKETCDGSTLGSLAKVAGRPQQPSMDTKQAPYETPEALLHLQKLLDFIEKYMNDQIRLYEGLRSGTIATVAFQNVWMLFQPRDKVYSPYQKGGQFLYSYSSGPKDVELLTPRRDISQAYQVLATSGGTPLFGKLIPPREKAEDDIVVKLTKAGLIEEQAPRNTQKKKDKYSPLYIYACILGWSSSGFLPLTESFAIKPYEGEVEITSFDIYPINYRSQQSSDDKVQDLVERGMKFIDYTSVTHLQYQGLTLGRNQEEINGPVIVDLEQAAQEMGGSQNYSHWPRDGGRFWAKKTPLTAWEIPVQTCKDTACHLASHLSDMTFSQSRAQSDKIVRELQALLDDHAQRNDRSHVQSLKEALQQHGLLDLLPGSVQGFALRDRKWCKYRLSLALERGS</sequence>
<proteinExistence type="predicted"/>
<dbReference type="AlphaFoldDB" id="A0A6G1IKT2"/>
<dbReference type="Proteomes" id="UP000799291">
    <property type="component" value="Unassembled WGS sequence"/>
</dbReference>
<dbReference type="EMBL" id="MU005608">
    <property type="protein sequence ID" value="KAF2678847.1"/>
    <property type="molecule type" value="Genomic_DNA"/>
</dbReference>
<evidence type="ECO:0000313" key="3">
    <source>
        <dbReference type="EMBL" id="KAF2678847.1"/>
    </source>
</evidence>
<dbReference type="InterPro" id="IPR054289">
    <property type="entry name" value="DUF7025"/>
</dbReference>
<feature type="compositionally biased region" description="Basic and acidic residues" evidence="1">
    <location>
        <begin position="83"/>
        <end position="104"/>
    </location>
</feature>
<feature type="region of interest" description="Disordered" evidence="1">
    <location>
        <begin position="349"/>
        <end position="384"/>
    </location>
</feature>
<organism evidence="3 4">
    <name type="scientific">Lentithecium fluviatile CBS 122367</name>
    <dbReference type="NCBI Taxonomy" id="1168545"/>
    <lineage>
        <taxon>Eukaryota</taxon>
        <taxon>Fungi</taxon>
        <taxon>Dikarya</taxon>
        <taxon>Ascomycota</taxon>
        <taxon>Pezizomycotina</taxon>
        <taxon>Dothideomycetes</taxon>
        <taxon>Pleosporomycetidae</taxon>
        <taxon>Pleosporales</taxon>
        <taxon>Massarineae</taxon>
        <taxon>Lentitheciaceae</taxon>
        <taxon>Lentithecium</taxon>
    </lineage>
</organism>
<evidence type="ECO:0000313" key="4">
    <source>
        <dbReference type="Proteomes" id="UP000799291"/>
    </source>
</evidence>
<feature type="region of interest" description="Disordered" evidence="1">
    <location>
        <begin position="1"/>
        <end position="120"/>
    </location>
</feature>
<dbReference type="PANTHER" id="PTHR46411:SF2">
    <property type="entry name" value="AAA+ ATPASE DOMAIN-CONTAINING PROTEIN"/>
    <property type="match status" value="1"/>
</dbReference>
<keyword evidence="4" id="KW-1185">Reference proteome</keyword>
<feature type="compositionally biased region" description="Polar residues" evidence="1">
    <location>
        <begin position="35"/>
        <end position="47"/>
    </location>
</feature>
<dbReference type="Pfam" id="PF22942">
    <property type="entry name" value="DUF7025"/>
    <property type="match status" value="1"/>
</dbReference>
<gene>
    <name evidence="3" type="ORF">K458DRAFT_133217</name>
</gene>
<accession>A0A6G1IKT2</accession>
<protein>
    <recommendedName>
        <fullName evidence="2">DUF7025 domain-containing protein</fullName>
    </recommendedName>
</protein>
<feature type="compositionally biased region" description="Acidic residues" evidence="1">
    <location>
        <begin position="105"/>
        <end position="118"/>
    </location>
</feature>